<protein>
    <submittedName>
        <fullName evidence="10">RnfABCDGE type electron transport complex subunit D</fullName>
    </submittedName>
</protein>
<evidence type="ECO:0000256" key="9">
    <source>
        <dbReference type="SAM" id="Phobius"/>
    </source>
</evidence>
<dbReference type="Pfam" id="PF03116">
    <property type="entry name" value="NQR2_RnfD_RnfE"/>
    <property type="match status" value="1"/>
</dbReference>
<dbReference type="InterPro" id="IPR004338">
    <property type="entry name" value="NqrB/RnfD"/>
</dbReference>
<evidence type="ECO:0000256" key="6">
    <source>
        <dbReference type="ARBA" id="ARBA00022967"/>
    </source>
</evidence>
<keyword evidence="11" id="KW-1185">Reference proteome</keyword>
<gene>
    <name evidence="10" type="ORF">KQI88_04050</name>
</gene>
<organism evidence="10 11">
    <name type="scientific">Alkaliphilus flagellatus</name>
    <dbReference type="NCBI Taxonomy" id="2841507"/>
    <lineage>
        <taxon>Bacteria</taxon>
        <taxon>Bacillati</taxon>
        <taxon>Bacillota</taxon>
        <taxon>Clostridia</taxon>
        <taxon>Peptostreptococcales</taxon>
        <taxon>Natronincolaceae</taxon>
        <taxon>Alkaliphilus</taxon>
    </lineage>
</organism>
<reference evidence="10 11" key="1">
    <citation type="submission" date="2021-06" db="EMBL/GenBank/DDBJ databases">
        <authorList>
            <person name="Sun Q."/>
            <person name="Li D."/>
        </authorList>
    </citation>
    <scope>NUCLEOTIDE SEQUENCE [LARGE SCALE GENOMIC DNA]</scope>
    <source>
        <strain evidence="10 11">MSJ-5</strain>
    </source>
</reference>
<evidence type="ECO:0000256" key="7">
    <source>
        <dbReference type="ARBA" id="ARBA00022989"/>
    </source>
</evidence>
<name>A0ABS6G1R6_9FIRM</name>
<dbReference type="InterPro" id="IPR011303">
    <property type="entry name" value="RnfD_bac"/>
</dbReference>
<feature type="transmembrane region" description="Helical" evidence="9">
    <location>
        <begin position="232"/>
        <end position="253"/>
    </location>
</feature>
<feature type="transmembrane region" description="Helical" evidence="9">
    <location>
        <begin position="38"/>
        <end position="55"/>
    </location>
</feature>
<sequence>MREFYKKTFQKQAVMRKVIMSLIPIIVGSIYFFGWRTLVLMATITLFGVATEYFFEKRLNKKVTEAVFVTCILFTLTLPVSTPLWVGIIGIVFGITFAKEVFGGFGFNVFNPALAARTFIYVTFPEPLTISWNVASSGFPGGFGKYITPAVDAISQGSPLIHFGETNTMLPFKQLFLGNATGSLGETSGLLILIGAFILLRHKSADWRLMLAPVIGFLTFSSILYLSNVSGAQHPLFSLFSGGFLFLSVFMTTDPVTAPKTKEGKWIYGVLTGIITTIIRVFGLFVEGAMFAVLIMNIFVPIIDEAVKYIKTPRKKEVSA</sequence>
<feature type="transmembrane region" description="Helical" evidence="9">
    <location>
        <begin position="176"/>
        <end position="200"/>
    </location>
</feature>
<evidence type="ECO:0000256" key="8">
    <source>
        <dbReference type="ARBA" id="ARBA00023136"/>
    </source>
</evidence>
<proteinExistence type="predicted"/>
<feature type="transmembrane region" description="Helical" evidence="9">
    <location>
        <begin position="207"/>
        <end position="226"/>
    </location>
</feature>
<dbReference type="RefSeq" id="WP_216415052.1">
    <property type="nucleotide sequence ID" value="NZ_JAHLQK010000001.1"/>
</dbReference>
<evidence type="ECO:0000256" key="3">
    <source>
        <dbReference type="ARBA" id="ARBA00022630"/>
    </source>
</evidence>
<evidence type="ECO:0000256" key="1">
    <source>
        <dbReference type="ARBA" id="ARBA00022448"/>
    </source>
</evidence>
<keyword evidence="3" id="KW-0285">Flavoprotein</keyword>
<keyword evidence="2" id="KW-0597">Phosphoprotein</keyword>
<keyword evidence="8 9" id="KW-0472">Membrane</keyword>
<dbReference type="NCBIfam" id="TIGR01946">
    <property type="entry name" value="rnfD"/>
    <property type="match status" value="1"/>
</dbReference>
<dbReference type="Proteomes" id="UP000779508">
    <property type="component" value="Unassembled WGS sequence"/>
</dbReference>
<dbReference type="PANTHER" id="PTHR30578">
    <property type="entry name" value="ELECTRON TRANSPORT COMPLEX PROTEIN RNFD"/>
    <property type="match status" value="1"/>
</dbReference>
<keyword evidence="5 9" id="KW-0812">Transmembrane</keyword>
<keyword evidence="4" id="KW-0288">FMN</keyword>
<comment type="caution">
    <text evidence="10">The sequence shown here is derived from an EMBL/GenBank/DDBJ whole genome shotgun (WGS) entry which is preliminary data.</text>
</comment>
<keyword evidence="6" id="KW-1278">Translocase</keyword>
<dbReference type="EMBL" id="JAHLQK010000001">
    <property type="protein sequence ID" value="MBU5675583.1"/>
    <property type="molecule type" value="Genomic_DNA"/>
</dbReference>
<evidence type="ECO:0000256" key="5">
    <source>
        <dbReference type="ARBA" id="ARBA00022692"/>
    </source>
</evidence>
<feature type="transmembrane region" description="Helical" evidence="9">
    <location>
        <begin position="14"/>
        <end position="32"/>
    </location>
</feature>
<feature type="transmembrane region" description="Helical" evidence="9">
    <location>
        <begin position="67"/>
        <end position="98"/>
    </location>
</feature>
<keyword evidence="1" id="KW-0813">Transport</keyword>
<keyword evidence="7 9" id="KW-1133">Transmembrane helix</keyword>
<evidence type="ECO:0000256" key="4">
    <source>
        <dbReference type="ARBA" id="ARBA00022643"/>
    </source>
</evidence>
<accession>A0ABS6G1R6</accession>
<evidence type="ECO:0000256" key="2">
    <source>
        <dbReference type="ARBA" id="ARBA00022553"/>
    </source>
</evidence>
<evidence type="ECO:0000313" key="10">
    <source>
        <dbReference type="EMBL" id="MBU5675583.1"/>
    </source>
</evidence>
<evidence type="ECO:0000313" key="11">
    <source>
        <dbReference type="Proteomes" id="UP000779508"/>
    </source>
</evidence>
<dbReference type="PANTHER" id="PTHR30578:SF1">
    <property type="entry name" value="NA(+)-TRANSLOCATING NADH-QUINONE REDUCTASE SUBUNIT B"/>
    <property type="match status" value="1"/>
</dbReference>
<feature type="transmembrane region" description="Helical" evidence="9">
    <location>
        <begin position="289"/>
        <end position="307"/>
    </location>
</feature>